<sequence length="24" mass="2394">MGKVMGVASKKLAGMADGKDISAK</sequence>
<dbReference type="EMBL" id="AJWY01012445">
    <property type="protein sequence ID" value="EKC49925.1"/>
    <property type="molecule type" value="Genomic_DNA"/>
</dbReference>
<reference evidence="1" key="1">
    <citation type="journal article" date="2013" name="Environ. Microbiol.">
        <title>Microbiota from the distal guts of lean and obese adolescents exhibit partial functional redundancy besides clear differences in community structure.</title>
        <authorList>
            <person name="Ferrer M."/>
            <person name="Ruiz A."/>
            <person name="Lanza F."/>
            <person name="Haange S.B."/>
            <person name="Oberbach A."/>
            <person name="Till H."/>
            <person name="Bargiela R."/>
            <person name="Campoy C."/>
            <person name="Segura M.T."/>
            <person name="Richter M."/>
            <person name="von Bergen M."/>
            <person name="Seifert J."/>
            <person name="Suarez A."/>
        </authorList>
    </citation>
    <scope>NUCLEOTIDE SEQUENCE</scope>
</reference>
<comment type="caution">
    <text evidence="1">The sequence shown here is derived from an EMBL/GenBank/DDBJ whole genome shotgun (WGS) entry which is preliminary data.</text>
</comment>
<evidence type="ECO:0000313" key="1">
    <source>
        <dbReference type="EMBL" id="EKC49925.1"/>
    </source>
</evidence>
<protein>
    <submittedName>
        <fullName evidence="1">Uncharacterized protein</fullName>
    </submittedName>
</protein>
<name>K1S841_9ZZZZ</name>
<proteinExistence type="predicted"/>
<dbReference type="Gene3D" id="1.10.10.410">
    <property type="match status" value="1"/>
</dbReference>
<gene>
    <name evidence="1" type="ORF">LEA_18155</name>
</gene>
<feature type="non-terminal residue" evidence="1">
    <location>
        <position position="24"/>
    </location>
</feature>
<organism evidence="1">
    <name type="scientific">human gut metagenome</name>
    <dbReference type="NCBI Taxonomy" id="408170"/>
    <lineage>
        <taxon>unclassified sequences</taxon>
        <taxon>metagenomes</taxon>
        <taxon>organismal metagenomes</taxon>
    </lineage>
</organism>
<dbReference type="InterPro" id="IPR023168">
    <property type="entry name" value="GatB_Yqey_C_2"/>
</dbReference>
<accession>K1S841</accession>
<dbReference type="AlphaFoldDB" id="K1S841"/>